<evidence type="ECO:0000313" key="4">
    <source>
        <dbReference type="Proteomes" id="UP000008694"/>
    </source>
</evidence>
<dbReference type="SUPFAM" id="SSF81383">
    <property type="entry name" value="F-box domain"/>
    <property type="match status" value="1"/>
</dbReference>
<name>D7L2W6_ARALL</name>
<evidence type="ECO:0000259" key="2">
    <source>
        <dbReference type="SMART" id="SM00256"/>
    </source>
</evidence>
<dbReference type="PANTHER" id="PTHR31111:SF60">
    <property type="entry name" value="F-BOX DOMAIN-CONTAINING PROTEIN"/>
    <property type="match status" value="1"/>
</dbReference>
<accession>D7L2W6</accession>
<sequence length="423" mass="48444">MKKRGRKSKKPEEKRDEYDPCSILPLELKTEILLKLLPKSIARLGFVSNHWSSIIRGQDFTNLYMSRSLAQPRLLFSVYRPNMQMQFFHSCSQEDPSSDHRRVSYTLSSDLRYWFSPPMGGLIFGRKGTKAIIGNPSTGQFVSLPRVKTQRKDIFSIFGYDPVNDLYKVLCMTVITKRGSQAFKWEDPMWEEPMSEEHQVFTLGPKQKWRMLECHYLHRHHSGSQGICRDGVLYYLASFKDKRSLMTFDLSSEDFNVAKLPEDYTLQQFGYLVNYSGKIAIVTQAYSGPMDLWVLEDASKEEWSKVAAVIPSITDIVGNDQIVIFSGILPTGEIILALLPTPKPPFFFLCYDPKEKNARKVVIEGIGEDSAAVNVFFDHVESHMVLSKDYYANDFTKVTSSGFVWTSFGCLILFIFGEKKRVG</sequence>
<dbReference type="EMBL" id="GL348715">
    <property type="protein sequence ID" value="EFH58626.1"/>
    <property type="molecule type" value="Genomic_DNA"/>
</dbReference>
<gene>
    <name evidence="3" type="ORF">ARALYDRAFT_340616</name>
</gene>
<dbReference type="STRING" id="81972.D7L2W6"/>
<dbReference type="GO" id="GO:0005737">
    <property type="term" value="C:cytoplasm"/>
    <property type="evidence" value="ECO:0007669"/>
    <property type="project" value="EnsemblPlants"/>
</dbReference>
<keyword evidence="1" id="KW-0472">Membrane</keyword>
<dbReference type="HOGENOM" id="CLU_027176_8_1_1"/>
<keyword evidence="1" id="KW-1133">Transmembrane helix</keyword>
<dbReference type="NCBIfam" id="TIGR01640">
    <property type="entry name" value="F_box_assoc_1"/>
    <property type="match status" value="1"/>
</dbReference>
<dbReference type="InterPro" id="IPR013187">
    <property type="entry name" value="F-box-assoc_dom_typ3"/>
</dbReference>
<dbReference type="Pfam" id="PF08268">
    <property type="entry name" value="FBA_3"/>
    <property type="match status" value="1"/>
</dbReference>
<dbReference type="SMART" id="SM00256">
    <property type="entry name" value="FBOX"/>
    <property type="match status" value="1"/>
</dbReference>
<dbReference type="InterPro" id="IPR001810">
    <property type="entry name" value="F-box_dom"/>
</dbReference>
<dbReference type="Proteomes" id="UP000008694">
    <property type="component" value="Unassembled WGS sequence"/>
</dbReference>
<feature type="transmembrane region" description="Helical" evidence="1">
    <location>
        <begin position="398"/>
        <end position="417"/>
    </location>
</feature>
<dbReference type="InterPro" id="IPR017451">
    <property type="entry name" value="F-box-assoc_interact_dom"/>
</dbReference>
<evidence type="ECO:0000313" key="3">
    <source>
        <dbReference type="EMBL" id="EFH58626.1"/>
    </source>
</evidence>
<dbReference type="Pfam" id="PF00646">
    <property type="entry name" value="F-box"/>
    <property type="match status" value="1"/>
</dbReference>
<proteinExistence type="predicted"/>
<keyword evidence="1" id="KW-0812">Transmembrane</keyword>
<dbReference type="InterPro" id="IPR036047">
    <property type="entry name" value="F-box-like_dom_sf"/>
</dbReference>
<keyword evidence="4" id="KW-1185">Reference proteome</keyword>
<dbReference type="PANTHER" id="PTHR31111">
    <property type="entry name" value="BNAA05G37150D PROTEIN-RELATED"/>
    <property type="match status" value="1"/>
</dbReference>
<dbReference type="AlphaFoldDB" id="D7L2W6"/>
<feature type="domain" description="F-box" evidence="2">
    <location>
        <begin position="24"/>
        <end position="64"/>
    </location>
</feature>
<feature type="transmembrane region" description="Helical" evidence="1">
    <location>
        <begin position="322"/>
        <end position="339"/>
    </location>
</feature>
<dbReference type="Gramene" id="fgenesh1_pg.C_scaffold_3000379">
    <property type="protein sequence ID" value="fgenesh1_pg.C_scaffold_3000379"/>
    <property type="gene ID" value="fgenesh1_pg.C_scaffold_3000379"/>
</dbReference>
<evidence type="ECO:0000256" key="1">
    <source>
        <dbReference type="SAM" id="Phobius"/>
    </source>
</evidence>
<protein>
    <submittedName>
        <fullName evidence="3">F-box family protein</fullName>
    </submittedName>
</protein>
<organism evidence="4">
    <name type="scientific">Arabidopsis lyrata subsp. lyrata</name>
    <name type="common">Lyre-leaved rock-cress</name>
    <dbReference type="NCBI Taxonomy" id="81972"/>
    <lineage>
        <taxon>Eukaryota</taxon>
        <taxon>Viridiplantae</taxon>
        <taxon>Streptophyta</taxon>
        <taxon>Embryophyta</taxon>
        <taxon>Tracheophyta</taxon>
        <taxon>Spermatophyta</taxon>
        <taxon>Magnoliopsida</taxon>
        <taxon>eudicotyledons</taxon>
        <taxon>Gunneridae</taxon>
        <taxon>Pentapetalae</taxon>
        <taxon>rosids</taxon>
        <taxon>malvids</taxon>
        <taxon>Brassicales</taxon>
        <taxon>Brassicaceae</taxon>
        <taxon>Camelineae</taxon>
        <taxon>Arabidopsis</taxon>
    </lineage>
</organism>
<reference evidence="4" key="1">
    <citation type="journal article" date="2011" name="Nat. Genet.">
        <title>The Arabidopsis lyrata genome sequence and the basis of rapid genome size change.</title>
        <authorList>
            <person name="Hu T.T."/>
            <person name="Pattyn P."/>
            <person name="Bakker E.G."/>
            <person name="Cao J."/>
            <person name="Cheng J.-F."/>
            <person name="Clark R.M."/>
            <person name="Fahlgren N."/>
            <person name="Fawcett J.A."/>
            <person name="Grimwood J."/>
            <person name="Gundlach H."/>
            <person name="Haberer G."/>
            <person name="Hollister J.D."/>
            <person name="Ossowski S."/>
            <person name="Ottilar R.P."/>
            <person name="Salamov A.A."/>
            <person name="Schneeberger K."/>
            <person name="Spannagl M."/>
            <person name="Wang X."/>
            <person name="Yang L."/>
            <person name="Nasrallah M.E."/>
            <person name="Bergelson J."/>
            <person name="Carrington J.C."/>
            <person name="Gaut B.S."/>
            <person name="Schmutz J."/>
            <person name="Mayer K.F.X."/>
            <person name="Van de Peer Y."/>
            <person name="Grigoriev I.V."/>
            <person name="Nordborg M."/>
            <person name="Weigel D."/>
            <person name="Guo Y.-L."/>
        </authorList>
    </citation>
    <scope>NUCLEOTIDE SEQUENCE [LARGE SCALE GENOMIC DNA]</scope>
    <source>
        <strain evidence="4">cv. MN47</strain>
    </source>
</reference>